<evidence type="ECO:0000256" key="2">
    <source>
        <dbReference type="SAM" id="Phobius"/>
    </source>
</evidence>
<sequence>MAGSLILVPFYVCVLGLMLCGSVADSRAVFFRELQEPALPEEYGVDDGPNTFTMQDHFNYLRERELARRRGGDSTQLSTLATTSHVEEEEQQPIFVSDYCHTGANTKYGP</sequence>
<feature type="transmembrane region" description="Helical" evidence="2">
    <location>
        <begin position="6"/>
        <end position="24"/>
    </location>
</feature>
<evidence type="ECO:0000313" key="4">
    <source>
        <dbReference type="Proteomes" id="UP000822688"/>
    </source>
</evidence>
<feature type="region of interest" description="Disordered" evidence="1">
    <location>
        <begin position="69"/>
        <end position="90"/>
    </location>
</feature>
<keyword evidence="2" id="KW-0472">Membrane</keyword>
<organism evidence="3 4">
    <name type="scientific">Ceratodon purpureus</name>
    <name type="common">Fire moss</name>
    <name type="synonym">Dicranum purpureum</name>
    <dbReference type="NCBI Taxonomy" id="3225"/>
    <lineage>
        <taxon>Eukaryota</taxon>
        <taxon>Viridiplantae</taxon>
        <taxon>Streptophyta</taxon>
        <taxon>Embryophyta</taxon>
        <taxon>Bryophyta</taxon>
        <taxon>Bryophytina</taxon>
        <taxon>Bryopsida</taxon>
        <taxon>Dicranidae</taxon>
        <taxon>Pseudoditrichales</taxon>
        <taxon>Ditrichaceae</taxon>
        <taxon>Ceratodon</taxon>
    </lineage>
</organism>
<comment type="caution">
    <text evidence="3">The sequence shown here is derived from an EMBL/GenBank/DDBJ whole genome shotgun (WGS) entry which is preliminary data.</text>
</comment>
<dbReference type="OrthoDB" id="10583916at2759"/>
<gene>
    <name evidence="3" type="ORF">KC19_1G263800</name>
</gene>
<evidence type="ECO:0000313" key="3">
    <source>
        <dbReference type="EMBL" id="KAG0592577.1"/>
    </source>
</evidence>
<evidence type="ECO:0000256" key="1">
    <source>
        <dbReference type="SAM" id="MobiDB-lite"/>
    </source>
</evidence>
<dbReference type="AlphaFoldDB" id="A0A8T0JA08"/>
<keyword evidence="4" id="KW-1185">Reference proteome</keyword>
<accession>A0A8T0JA08</accession>
<keyword evidence="2" id="KW-0812">Transmembrane</keyword>
<name>A0A8T0JA08_CERPU</name>
<dbReference type="Proteomes" id="UP000822688">
    <property type="component" value="Chromosome 1"/>
</dbReference>
<dbReference type="EMBL" id="CM026421">
    <property type="protein sequence ID" value="KAG0592577.1"/>
    <property type="molecule type" value="Genomic_DNA"/>
</dbReference>
<proteinExistence type="predicted"/>
<feature type="compositionally biased region" description="Polar residues" evidence="1">
    <location>
        <begin position="73"/>
        <end position="84"/>
    </location>
</feature>
<protein>
    <submittedName>
        <fullName evidence="3">Uncharacterized protein</fullName>
    </submittedName>
</protein>
<reference evidence="3" key="1">
    <citation type="submission" date="2020-06" db="EMBL/GenBank/DDBJ databases">
        <title>WGS assembly of Ceratodon purpureus strain R40.</title>
        <authorList>
            <person name="Carey S.B."/>
            <person name="Jenkins J."/>
            <person name="Shu S."/>
            <person name="Lovell J.T."/>
            <person name="Sreedasyam A."/>
            <person name="Maumus F."/>
            <person name="Tiley G.P."/>
            <person name="Fernandez-Pozo N."/>
            <person name="Barry K."/>
            <person name="Chen C."/>
            <person name="Wang M."/>
            <person name="Lipzen A."/>
            <person name="Daum C."/>
            <person name="Saski C.A."/>
            <person name="Payton A.C."/>
            <person name="Mcbreen J.C."/>
            <person name="Conrad R.E."/>
            <person name="Kollar L.M."/>
            <person name="Olsson S."/>
            <person name="Huttunen S."/>
            <person name="Landis J.B."/>
            <person name="Wickett N.J."/>
            <person name="Johnson M.G."/>
            <person name="Rensing S.A."/>
            <person name="Grimwood J."/>
            <person name="Schmutz J."/>
            <person name="Mcdaniel S.F."/>
        </authorList>
    </citation>
    <scope>NUCLEOTIDE SEQUENCE</scope>
    <source>
        <strain evidence="3">R40</strain>
    </source>
</reference>
<keyword evidence="2" id="KW-1133">Transmembrane helix</keyword>